<evidence type="ECO:0000256" key="1">
    <source>
        <dbReference type="ARBA" id="ARBA00022723"/>
    </source>
</evidence>
<evidence type="ECO:0000256" key="3">
    <source>
        <dbReference type="ARBA" id="ARBA00022833"/>
    </source>
</evidence>
<dbReference type="GeneID" id="5038723"/>
<dbReference type="KEGG" id="ptm:GSPATT00019257001"/>
<dbReference type="PROSITE" id="PS00518">
    <property type="entry name" value="ZF_RING_1"/>
    <property type="match status" value="1"/>
</dbReference>
<evidence type="ECO:0000313" key="5">
    <source>
        <dbReference type="EMBL" id="CAK85540.1"/>
    </source>
</evidence>
<dbReference type="AlphaFoldDB" id="A0DR73"/>
<dbReference type="InParanoid" id="A0DR73"/>
<evidence type="ECO:0000256" key="2">
    <source>
        <dbReference type="ARBA" id="ARBA00022771"/>
    </source>
</evidence>
<sequence length="610" mass="72007">MNQVNEGDVIQIPEYLKQQYGEWGNYFSMQFIGSNLSITLLMSILDCLLANNHFEKLRTLVNPNKPYTRYAQEIAQKIQSCILKDRNLSKFYHSASINDPNFTRAKSLLFEFCNYPQQMIVNDLIQKLYALSKVFQLSFCIFGDYFLKMGTQKTKIFIYLKDNQYYYIRQFDENQQSNVGEMDPSQSNQQQHLNQNSEPNNFDVDNGINLIFKFKLIEVYHESENRNDTKLVQVQQNHQKELTENQIEQENHQDNNQKNHQNNLQENHQHNHQDNFTQSDQTCMNCNEATQTPLFVNKACNHQFCSKCLNLKITNVEINYKCLNRDCSSLIDLQSYYSYCSGDASINKRVEIIELEFKQCNNCGKNELKRKQLISAQKNNLCRECSRKSTTTLEQQQIPNQQEIDLEKIKEQSILFGCSNCQGKIDRRHLYFDENCLHLLCFCCSNNLILNRNSYSAKLRCPVLNCTQFLNQLNFDYYFEKQQQILLQQQEQQQAEQKQDIFIQPLEQVSEKQNIELQMEVQMTEEEELNYQTIGQCTFCSTDFSIYNKRQKLDCKKHQIGVCCSLMNFICPQCNEMQFQNSKNFNNMSGIFKLRKDSKQTFDSCQFQFD</sequence>
<dbReference type="RefSeq" id="XP_001452937.1">
    <property type="nucleotide sequence ID" value="XM_001452900.1"/>
</dbReference>
<reference evidence="5 6" key="1">
    <citation type="journal article" date="2006" name="Nature">
        <title>Global trends of whole-genome duplications revealed by the ciliate Paramecium tetraurelia.</title>
        <authorList>
            <consortium name="Genoscope"/>
            <person name="Aury J.-M."/>
            <person name="Jaillon O."/>
            <person name="Duret L."/>
            <person name="Noel B."/>
            <person name="Jubin C."/>
            <person name="Porcel B.M."/>
            <person name="Segurens B."/>
            <person name="Daubin V."/>
            <person name="Anthouard V."/>
            <person name="Aiach N."/>
            <person name="Arnaiz O."/>
            <person name="Billaut A."/>
            <person name="Beisson J."/>
            <person name="Blanc I."/>
            <person name="Bouhouche K."/>
            <person name="Camara F."/>
            <person name="Duharcourt S."/>
            <person name="Guigo R."/>
            <person name="Gogendeau D."/>
            <person name="Katinka M."/>
            <person name="Keller A.-M."/>
            <person name="Kissmehl R."/>
            <person name="Klotz C."/>
            <person name="Koll F."/>
            <person name="Le Moue A."/>
            <person name="Lepere C."/>
            <person name="Malinsky S."/>
            <person name="Nowacki M."/>
            <person name="Nowak J.K."/>
            <person name="Plattner H."/>
            <person name="Poulain J."/>
            <person name="Ruiz F."/>
            <person name="Serrano V."/>
            <person name="Zagulski M."/>
            <person name="Dessen P."/>
            <person name="Betermier M."/>
            <person name="Weissenbach J."/>
            <person name="Scarpelli C."/>
            <person name="Schachter V."/>
            <person name="Sperling L."/>
            <person name="Meyer E."/>
            <person name="Cohen J."/>
            <person name="Wincker P."/>
        </authorList>
    </citation>
    <scope>NUCLEOTIDE SEQUENCE [LARGE SCALE GENOMIC DNA]</scope>
    <source>
        <strain evidence="5 6">Stock d4-2</strain>
    </source>
</reference>
<dbReference type="HOGENOM" id="CLU_447973_0_0_1"/>
<organism evidence="5 6">
    <name type="scientific">Paramecium tetraurelia</name>
    <dbReference type="NCBI Taxonomy" id="5888"/>
    <lineage>
        <taxon>Eukaryota</taxon>
        <taxon>Sar</taxon>
        <taxon>Alveolata</taxon>
        <taxon>Ciliophora</taxon>
        <taxon>Intramacronucleata</taxon>
        <taxon>Oligohymenophorea</taxon>
        <taxon>Peniculida</taxon>
        <taxon>Parameciidae</taxon>
        <taxon>Paramecium</taxon>
    </lineage>
</organism>
<gene>
    <name evidence="5" type="ORF">GSPATT00019257001</name>
</gene>
<dbReference type="Proteomes" id="UP000000600">
    <property type="component" value="Unassembled WGS sequence"/>
</dbReference>
<keyword evidence="6" id="KW-1185">Reference proteome</keyword>
<evidence type="ECO:0000256" key="4">
    <source>
        <dbReference type="SAM" id="MobiDB-lite"/>
    </source>
</evidence>
<dbReference type="EMBL" id="CT868541">
    <property type="protein sequence ID" value="CAK85540.1"/>
    <property type="molecule type" value="Genomic_DNA"/>
</dbReference>
<keyword evidence="1" id="KW-0479">Metal-binding</keyword>
<dbReference type="OMA" id="YHSASIN"/>
<evidence type="ECO:0000313" key="6">
    <source>
        <dbReference type="Proteomes" id="UP000000600"/>
    </source>
</evidence>
<dbReference type="GO" id="GO:0008270">
    <property type="term" value="F:zinc ion binding"/>
    <property type="evidence" value="ECO:0007669"/>
    <property type="project" value="UniProtKB-KW"/>
</dbReference>
<accession>A0DR73</accession>
<proteinExistence type="predicted"/>
<feature type="compositionally biased region" description="Low complexity" evidence="4">
    <location>
        <begin position="185"/>
        <end position="197"/>
    </location>
</feature>
<dbReference type="OrthoDB" id="309924at2759"/>
<keyword evidence="3" id="KW-0862">Zinc</keyword>
<protein>
    <recommendedName>
        <fullName evidence="7">RING-type domain-containing protein</fullName>
    </recommendedName>
</protein>
<name>A0DR73_PARTE</name>
<keyword evidence="2" id="KW-0863">Zinc-finger</keyword>
<evidence type="ECO:0008006" key="7">
    <source>
        <dbReference type="Google" id="ProtNLM"/>
    </source>
</evidence>
<dbReference type="InterPro" id="IPR017907">
    <property type="entry name" value="Znf_RING_CS"/>
</dbReference>
<feature type="region of interest" description="Disordered" evidence="4">
    <location>
        <begin position="177"/>
        <end position="201"/>
    </location>
</feature>